<dbReference type="AlphaFoldDB" id="A0A9W6T4J7"/>
<dbReference type="InterPro" id="IPR000242">
    <property type="entry name" value="PTP_cat"/>
</dbReference>
<feature type="region of interest" description="Disordered" evidence="1">
    <location>
        <begin position="1"/>
        <end position="45"/>
    </location>
</feature>
<name>A0A9W6T4J7_CANBO</name>
<feature type="compositionally biased region" description="Low complexity" evidence="1">
    <location>
        <begin position="13"/>
        <end position="42"/>
    </location>
</feature>
<evidence type="ECO:0000256" key="1">
    <source>
        <dbReference type="SAM" id="MobiDB-lite"/>
    </source>
</evidence>
<dbReference type="Proteomes" id="UP001165120">
    <property type="component" value="Unassembled WGS sequence"/>
</dbReference>
<evidence type="ECO:0000313" key="4">
    <source>
        <dbReference type="Proteomes" id="UP001165120"/>
    </source>
</evidence>
<comment type="caution">
    <text evidence="3">The sequence shown here is derived from an EMBL/GenBank/DDBJ whole genome shotgun (WGS) entry which is preliminary data.</text>
</comment>
<feature type="domain" description="Tyrosine-protein phosphatase" evidence="2">
    <location>
        <begin position="47"/>
        <end position="81"/>
    </location>
</feature>
<protein>
    <submittedName>
        <fullName evidence="3">Unnamed protein product</fullName>
    </submittedName>
</protein>
<accession>A0A9W6T4J7</accession>
<evidence type="ECO:0000259" key="2">
    <source>
        <dbReference type="Pfam" id="PF00102"/>
    </source>
</evidence>
<dbReference type="EMBL" id="BSXN01001803">
    <property type="protein sequence ID" value="GME74548.1"/>
    <property type="molecule type" value="Genomic_DNA"/>
</dbReference>
<gene>
    <name evidence="3" type="ORF">Cboi02_000445000</name>
</gene>
<dbReference type="Gene3D" id="3.90.190.10">
    <property type="entry name" value="Protein tyrosine phosphatase superfamily"/>
    <property type="match status" value="1"/>
</dbReference>
<dbReference type="InterPro" id="IPR029021">
    <property type="entry name" value="Prot-tyrosine_phosphatase-like"/>
</dbReference>
<organism evidence="3 4">
    <name type="scientific">Candida boidinii</name>
    <name type="common">Yeast</name>
    <dbReference type="NCBI Taxonomy" id="5477"/>
    <lineage>
        <taxon>Eukaryota</taxon>
        <taxon>Fungi</taxon>
        <taxon>Dikarya</taxon>
        <taxon>Ascomycota</taxon>
        <taxon>Saccharomycotina</taxon>
        <taxon>Pichiomycetes</taxon>
        <taxon>Pichiales</taxon>
        <taxon>Pichiaceae</taxon>
        <taxon>Ogataea</taxon>
        <taxon>Ogataea/Candida clade</taxon>
    </lineage>
</organism>
<dbReference type="SUPFAM" id="SSF52799">
    <property type="entry name" value="(Phosphotyrosine protein) phosphatases II"/>
    <property type="match status" value="1"/>
</dbReference>
<evidence type="ECO:0000313" key="3">
    <source>
        <dbReference type="EMBL" id="GME74548.1"/>
    </source>
</evidence>
<dbReference type="Pfam" id="PF00102">
    <property type="entry name" value="Y_phosphatase"/>
    <property type="match status" value="1"/>
</dbReference>
<sequence length="124" mass="14147">MKAKEEQQPITDASTASNATGSTEASTASTNTVNTTNSHISSKSVTEERDLVYDIVCAFRSQRVSMVQNLKQYILIYDTILLFERIVKEGFDKYFKSGDLTDWRENEFSVIKNFLDDFRSNEKP</sequence>
<dbReference type="GO" id="GO:0004725">
    <property type="term" value="F:protein tyrosine phosphatase activity"/>
    <property type="evidence" value="ECO:0007669"/>
    <property type="project" value="InterPro"/>
</dbReference>
<reference evidence="3" key="1">
    <citation type="submission" date="2023-04" db="EMBL/GenBank/DDBJ databases">
        <title>Candida boidinii NBRC 10035.</title>
        <authorList>
            <person name="Ichikawa N."/>
            <person name="Sato H."/>
            <person name="Tonouchi N."/>
        </authorList>
    </citation>
    <scope>NUCLEOTIDE SEQUENCE</scope>
    <source>
        <strain evidence="3">NBRC 10035</strain>
    </source>
</reference>
<proteinExistence type="predicted"/>
<keyword evidence="4" id="KW-1185">Reference proteome</keyword>